<name>A0A0U5C8Y5_ASPCI</name>
<dbReference type="AlphaFoldDB" id="A0A0U5C8Y5"/>
<keyword evidence="2" id="KW-1185">Reference proteome</keyword>
<evidence type="ECO:0000313" key="2">
    <source>
        <dbReference type="Proteomes" id="UP000054771"/>
    </source>
</evidence>
<dbReference type="InterPro" id="IPR006439">
    <property type="entry name" value="HAD-SF_hydro_IA"/>
</dbReference>
<dbReference type="SFLD" id="SFLDS00003">
    <property type="entry name" value="Haloacid_Dehalogenase"/>
    <property type="match status" value="1"/>
</dbReference>
<dbReference type="InterPro" id="IPR036412">
    <property type="entry name" value="HAD-like_sf"/>
</dbReference>
<organism evidence="1 2">
    <name type="scientific">Aspergillus calidoustus</name>
    <dbReference type="NCBI Taxonomy" id="454130"/>
    <lineage>
        <taxon>Eukaryota</taxon>
        <taxon>Fungi</taxon>
        <taxon>Dikarya</taxon>
        <taxon>Ascomycota</taxon>
        <taxon>Pezizomycotina</taxon>
        <taxon>Eurotiomycetes</taxon>
        <taxon>Eurotiomycetidae</taxon>
        <taxon>Eurotiales</taxon>
        <taxon>Aspergillaceae</taxon>
        <taxon>Aspergillus</taxon>
        <taxon>Aspergillus subgen. Nidulantes</taxon>
    </lineage>
</organism>
<dbReference type="OrthoDB" id="426235at2759"/>
<keyword evidence="1" id="KW-0378">Hydrolase</keyword>
<dbReference type="EMBL" id="CDMC01000005">
    <property type="protein sequence ID" value="CEL05308.1"/>
    <property type="molecule type" value="Genomic_DNA"/>
</dbReference>
<dbReference type="PANTHER" id="PTHR43885:SF1">
    <property type="entry name" value="SUPERFAMILY HYDROLASE, PUTATIVE (AFU_ORTHOLOGUE AFUA_4G13290)-RELATED"/>
    <property type="match status" value="1"/>
</dbReference>
<reference evidence="2" key="1">
    <citation type="journal article" date="2016" name="Genome Announc.">
        <title>Draft genome sequences of fungus Aspergillus calidoustus.</title>
        <authorList>
            <person name="Horn F."/>
            <person name="Linde J."/>
            <person name="Mattern D.J."/>
            <person name="Walther G."/>
            <person name="Guthke R."/>
            <person name="Scherlach K."/>
            <person name="Martin K."/>
            <person name="Brakhage A.A."/>
            <person name="Petzke L."/>
            <person name="Valiante V."/>
        </authorList>
    </citation>
    <scope>NUCLEOTIDE SEQUENCE [LARGE SCALE GENOMIC DNA]</scope>
    <source>
        <strain evidence="2">SF006504</strain>
    </source>
</reference>
<dbReference type="NCBIfam" id="TIGR01549">
    <property type="entry name" value="HAD-SF-IA-v1"/>
    <property type="match status" value="1"/>
</dbReference>
<dbReference type="STRING" id="454130.A0A0U5C8Y5"/>
<dbReference type="Gene3D" id="1.10.260.80">
    <property type="match status" value="1"/>
</dbReference>
<dbReference type="OMA" id="HIAHEWG"/>
<dbReference type="SFLD" id="SFLDG01129">
    <property type="entry name" value="C1.5:_HAD__Beta-PGM__Phosphata"/>
    <property type="match status" value="1"/>
</dbReference>
<accession>A0A0U5C8Y5</accession>
<dbReference type="GO" id="GO:0016791">
    <property type="term" value="F:phosphatase activity"/>
    <property type="evidence" value="ECO:0007669"/>
    <property type="project" value="UniProtKB-ARBA"/>
</dbReference>
<dbReference type="InterPro" id="IPR023214">
    <property type="entry name" value="HAD_sf"/>
</dbReference>
<gene>
    <name evidence="1" type="ORF">ASPCAL06426</name>
</gene>
<dbReference type="Pfam" id="PF00702">
    <property type="entry name" value="Hydrolase"/>
    <property type="match status" value="1"/>
</dbReference>
<dbReference type="PANTHER" id="PTHR43885">
    <property type="entry name" value="HALOACID DEHALOGENASE-LIKE HYDROLASE"/>
    <property type="match status" value="1"/>
</dbReference>
<protein>
    <submittedName>
        <fullName evidence="1">Putative HAD superfamily hydrolase</fullName>
    </submittedName>
</protein>
<dbReference type="SUPFAM" id="SSF56784">
    <property type="entry name" value="HAD-like"/>
    <property type="match status" value="1"/>
</dbReference>
<dbReference type="CDD" id="cd01427">
    <property type="entry name" value="HAD_like"/>
    <property type="match status" value="1"/>
</dbReference>
<proteinExistence type="predicted"/>
<sequence length="329" mass="36415">MAMAGSARKEPVPPADCILAGRWQVPHVSILSPLPVIPSSISPPPPINTLLPLASLRIHRGIARRLRFHKLDTRAPFNASSRLMASLQDYTFRQRRFAPLSQGNRESSDAPKLKGIVFDVDGTLCLPQNYMFGEMRAALGISKSVDILHHIRRLPTAEEQLEASNKIKAIEHEAMQHQEPQPGLVELMEYLQERGIKRALCTRNFETPVTNLLQNHLPTHVFMPIITRETPGLLPKPDPAGILHIAHEWGLGNRGDNLIMVGDSIDDMTAGHTAGAATVLLLNDHNGHLKEHMHTDLCIEKLNELIDILENGFTGNKCRAEFSATDGEA</sequence>
<dbReference type="Gene3D" id="3.40.50.1000">
    <property type="entry name" value="HAD superfamily/HAD-like"/>
    <property type="match status" value="1"/>
</dbReference>
<evidence type="ECO:0000313" key="1">
    <source>
        <dbReference type="EMBL" id="CEL05308.1"/>
    </source>
</evidence>
<dbReference type="Proteomes" id="UP000054771">
    <property type="component" value="Unassembled WGS sequence"/>
</dbReference>